<dbReference type="AlphaFoldDB" id="A0A0G4H0F2"/>
<name>A0A0G4H0F2_VITBC</name>
<sequence>MMKVVLALALAVSATAQQVDTLEDLLSAAEAFQALSALPTLSQRPVSPYRRASSPQMLGNFLQNLTPKQTSQSPPAGGQAAAASPVKRAPASPAVRKAVSSAPPGSGGKYSQKYEMQRKGMYVPRGLTADQYQQALRADEEKRAGQKKFWEGRRGKFETLADWQKEKEEKFPNQPKAGYSFVKLTYGKK</sequence>
<feature type="signal peptide" evidence="2">
    <location>
        <begin position="1"/>
        <end position="16"/>
    </location>
</feature>
<keyword evidence="4" id="KW-1185">Reference proteome</keyword>
<evidence type="ECO:0000313" key="3">
    <source>
        <dbReference type="EMBL" id="CEM36888.1"/>
    </source>
</evidence>
<feature type="chain" id="PRO_5005191266" evidence="2">
    <location>
        <begin position="17"/>
        <end position="189"/>
    </location>
</feature>
<feature type="region of interest" description="Disordered" evidence="1">
    <location>
        <begin position="65"/>
        <end position="111"/>
    </location>
</feature>
<evidence type="ECO:0000256" key="2">
    <source>
        <dbReference type="SAM" id="SignalP"/>
    </source>
</evidence>
<dbReference type="Proteomes" id="UP000041254">
    <property type="component" value="Unassembled WGS sequence"/>
</dbReference>
<keyword evidence="2" id="KW-0732">Signal</keyword>
<feature type="compositionally biased region" description="Low complexity" evidence="1">
    <location>
        <begin position="71"/>
        <end position="96"/>
    </location>
</feature>
<evidence type="ECO:0000256" key="1">
    <source>
        <dbReference type="SAM" id="MobiDB-lite"/>
    </source>
</evidence>
<organism evidence="3 4">
    <name type="scientific">Vitrella brassicaformis (strain CCMP3155)</name>
    <dbReference type="NCBI Taxonomy" id="1169540"/>
    <lineage>
        <taxon>Eukaryota</taxon>
        <taxon>Sar</taxon>
        <taxon>Alveolata</taxon>
        <taxon>Colpodellida</taxon>
        <taxon>Vitrellaceae</taxon>
        <taxon>Vitrella</taxon>
    </lineage>
</organism>
<reference evidence="3 4" key="1">
    <citation type="submission" date="2014-11" db="EMBL/GenBank/DDBJ databases">
        <authorList>
            <person name="Zhu J."/>
            <person name="Qi W."/>
            <person name="Song R."/>
        </authorList>
    </citation>
    <scope>NUCLEOTIDE SEQUENCE [LARGE SCALE GENOMIC DNA]</scope>
</reference>
<dbReference type="EMBL" id="CDMY01000908">
    <property type="protein sequence ID" value="CEM36888.1"/>
    <property type="molecule type" value="Genomic_DNA"/>
</dbReference>
<accession>A0A0G4H0F2</accession>
<dbReference type="VEuPathDB" id="CryptoDB:Vbra_3485"/>
<gene>
    <name evidence="3" type="ORF">Vbra_3485</name>
</gene>
<evidence type="ECO:0000313" key="4">
    <source>
        <dbReference type="Proteomes" id="UP000041254"/>
    </source>
</evidence>
<dbReference type="InParanoid" id="A0A0G4H0F2"/>
<proteinExistence type="predicted"/>
<protein>
    <submittedName>
        <fullName evidence="3">Uncharacterized protein</fullName>
    </submittedName>
</protein>